<evidence type="ECO:0000256" key="1">
    <source>
        <dbReference type="SAM" id="MobiDB-lite"/>
    </source>
</evidence>
<dbReference type="InterPro" id="IPR024810">
    <property type="entry name" value="MAB21L/cGLR"/>
</dbReference>
<feature type="compositionally biased region" description="Basic and acidic residues" evidence="1">
    <location>
        <begin position="53"/>
        <end position="70"/>
    </location>
</feature>
<evidence type="ECO:0000313" key="4">
    <source>
        <dbReference type="Proteomes" id="UP000596742"/>
    </source>
</evidence>
<dbReference type="Gene3D" id="1.10.1410.40">
    <property type="match status" value="1"/>
</dbReference>
<dbReference type="InterPro" id="IPR046906">
    <property type="entry name" value="Mab-21_HhH/H2TH-like"/>
</dbReference>
<dbReference type="AlphaFoldDB" id="A0A8B6H9U3"/>
<dbReference type="OrthoDB" id="6115411at2759"/>
<evidence type="ECO:0000259" key="2">
    <source>
        <dbReference type="Pfam" id="PF20266"/>
    </source>
</evidence>
<dbReference type="Pfam" id="PF20266">
    <property type="entry name" value="Mab-21_C"/>
    <property type="match status" value="1"/>
</dbReference>
<proteinExistence type="predicted"/>
<comment type="caution">
    <text evidence="3">The sequence shown here is derived from an EMBL/GenBank/DDBJ whole genome shotgun (WGS) entry which is preliminary data.</text>
</comment>
<dbReference type="Proteomes" id="UP000596742">
    <property type="component" value="Unassembled WGS sequence"/>
</dbReference>
<evidence type="ECO:0000313" key="3">
    <source>
        <dbReference type="EMBL" id="VDI76853.1"/>
    </source>
</evidence>
<accession>A0A8B6H9U3</accession>
<sequence>MTIQFSKTTSTVPNNYNIWKYYTCPIEEFRGVLETRSGNNQYFNNLNIPSGDWRNKLPPDGEHNIKRLSESEANPSEASSDLETDSYTGKDDVDEDNGRPENLNIELGKISDERYRQDLSDQCQYLQDQESTCLKHTDLDEVLREYLNVLDTWQQEVYNIRIAHHKIWKYSRVSRRIKQHRAGSRVESQTRILPPGKDTDVDYMFELDGILVNCDDECKGIYWKHCSDSPAFGTVYVDKEYRKQLEQNHSDIFTADTFEWKQDENAFLLLPSKFKENIVNASHFEFSRDKSVSIASPSVSGKGAVNEYDTVPCLRLSKWPKLADSWKSRGPYSERYTFNSKWKEALVNVVPLFLVPTGNPMSSNKQEQFRLSFSMVEIKCFDQLSAKMRTNYGIAKYAFKQLFCSESYDLLSSYHIKTIFLWIVEELSINDWDHDSPINFVRTVFSEMKSCILKQSVRHFFVNGCNIFPFHKFTEDNISFYNKNFERDTEIILQAVTDLLRSDLDISSDSGSMLKDANSQLRLLASQEIMDSYIGGYLTRLLSMTTFSLFENELQGTLMESIDNIRTVFSSYQADKHLKKIVNSINIFIVSVQTRNSTIIKLIPSNINRFDDLIETAHAAFELYVMKKYKDVESIINSSVDYQFRPGEIGVSITKFHKEYELDTPIHFVIIELEKRYGSCPRFYIDPYLMIKHLQIQIKLKENCKFLHSETLSTFQKHMLEMEDIIKQLSARVPYIGKLSYKFAAVYLIHGYRKQFKELGHVGMNIRLTIPDNINLDSFNQRMFAKNFDLR</sequence>
<reference evidence="3" key="1">
    <citation type="submission" date="2018-11" db="EMBL/GenBank/DDBJ databases">
        <authorList>
            <person name="Alioto T."/>
            <person name="Alioto T."/>
        </authorList>
    </citation>
    <scope>NUCLEOTIDE SEQUENCE</scope>
</reference>
<feature type="compositionally biased region" description="Basic and acidic residues" evidence="1">
    <location>
        <begin position="88"/>
        <end position="99"/>
    </location>
</feature>
<gene>
    <name evidence="3" type="ORF">MGAL_10B022378</name>
</gene>
<name>A0A8B6H9U3_MYTGA</name>
<dbReference type="PANTHER" id="PTHR10656:SF69">
    <property type="entry name" value="MAB-21-LIKE HHH_H2TH-LIKE DOMAIN-CONTAINING PROTEIN"/>
    <property type="match status" value="1"/>
</dbReference>
<keyword evidence="4" id="KW-1185">Reference proteome</keyword>
<protein>
    <recommendedName>
        <fullName evidence="2">Mab-21-like HhH/H2TH-like domain-containing protein</fullName>
    </recommendedName>
</protein>
<feature type="region of interest" description="Disordered" evidence="1">
    <location>
        <begin position="47"/>
        <end position="103"/>
    </location>
</feature>
<organism evidence="3 4">
    <name type="scientific">Mytilus galloprovincialis</name>
    <name type="common">Mediterranean mussel</name>
    <dbReference type="NCBI Taxonomy" id="29158"/>
    <lineage>
        <taxon>Eukaryota</taxon>
        <taxon>Metazoa</taxon>
        <taxon>Spiralia</taxon>
        <taxon>Lophotrochozoa</taxon>
        <taxon>Mollusca</taxon>
        <taxon>Bivalvia</taxon>
        <taxon>Autobranchia</taxon>
        <taxon>Pteriomorphia</taxon>
        <taxon>Mytilida</taxon>
        <taxon>Mytiloidea</taxon>
        <taxon>Mytilidae</taxon>
        <taxon>Mytilinae</taxon>
        <taxon>Mytilus</taxon>
    </lineage>
</organism>
<dbReference type="PANTHER" id="PTHR10656">
    <property type="entry name" value="CELL FATE DETERMINING PROTEIN MAB21-RELATED"/>
    <property type="match status" value="1"/>
</dbReference>
<feature type="domain" description="Mab-21-like HhH/H2TH-like" evidence="2">
    <location>
        <begin position="404"/>
        <end position="485"/>
    </location>
</feature>
<dbReference type="EMBL" id="UYJE01009791">
    <property type="protein sequence ID" value="VDI76853.1"/>
    <property type="molecule type" value="Genomic_DNA"/>
</dbReference>
<dbReference type="SMART" id="SM01265">
    <property type="entry name" value="Mab-21"/>
    <property type="match status" value="1"/>
</dbReference>